<dbReference type="Gene3D" id="1.10.1660.10">
    <property type="match status" value="1"/>
</dbReference>
<evidence type="ECO:0000313" key="4">
    <source>
        <dbReference type="EMBL" id="SEB69697.1"/>
    </source>
</evidence>
<evidence type="ECO:0000313" key="5">
    <source>
        <dbReference type="Proteomes" id="UP000183561"/>
    </source>
</evidence>
<evidence type="ECO:0000259" key="3">
    <source>
        <dbReference type="PROSITE" id="PS50937"/>
    </source>
</evidence>
<feature type="domain" description="HTH merR-type" evidence="3">
    <location>
        <begin position="18"/>
        <end position="86"/>
    </location>
</feature>
<dbReference type="RefSeq" id="WP_016881805.1">
    <property type="nucleotide sequence ID" value="NZ_FNSV01000005.1"/>
</dbReference>
<feature type="region of interest" description="Disordered" evidence="2">
    <location>
        <begin position="91"/>
        <end position="166"/>
    </location>
</feature>
<dbReference type="GO" id="GO:0003700">
    <property type="term" value="F:DNA-binding transcription factor activity"/>
    <property type="evidence" value="ECO:0007669"/>
    <property type="project" value="InterPro"/>
</dbReference>
<dbReference type="AlphaFoldDB" id="A0A1H4LG56"/>
<evidence type="ECO:0000256" key="1">
    <source>
        <dbReference type="ARBA" id="ARBA00023125"/>
    </source>
</evidence>
<dbReference type="InterPro" id="IPR009061">
    <property type="entry name" value="DNA-bd_dom_put_sf"/>
</dbReference>
<dbReference type="PROSITE" id="PS50937">
    <property type="entry name" value="HTH_MERR_2"/>
    <property type="match status" value="1"/>
</dbReference>
<reference evidence="5" key="1">
    <citation type="submission" date="2016-10" db="EMBL/GenBank/DDBJ databases">
        <authorList>
            <person name="Varghese N."/>
            <person name="Submissions S."/>
        </authorList>
    </citation>
    <scope>NUCLEOTIDE SEQUENCE [LARGE SCALE GENOMIC DNA]</scope>
    <source>
        <strain evidence="5">DSM 44498</strain>
    </source>
</reference>
<dbReference type="OrthoDB" id="4466397at2"/>
<proteinExistence type="predicted"/>
<evidence type="ECO:0000256" key="2">
    <source>
        <dbReference type="SAM" id="MobiDB-lite"/>
    </source>
</evidence>
<keyword evidence="1 4" id="KW-0238">DNA-binding</keyword>
<organism evidence="4 5">
    <name type="scientific">Rhodococcus koreensis</name>
    <dbReference type="NCBI Taxonomy" id="99653"/>
    <lineage>
        <taxon>Bacteria</taxon>
        <taxon>Bacillati</taxon>
        <taxon>Actinomycetota</taxon>
        <taxon>Actinomycetes</taxon>
        <taxon>Mycobacteriales</taxon>
        <taxon>Nocardiaceae</taxon>
        <taxon>Rhodococcus</taxon>
    </lineage>
</organism>
<dbReference type="Proteomes" id="UP000183561">
    <property type="component" value="Unassembled WGS sequence"/>
</dbReference>
<accession>A0A1H4LG56</accession>
<gene>
    <name evidence="4" type="ORF">SAMN04490239_1270</name>
</gene>
<keyword evidence="5" id="KW-1185">Reference proteome</keyword>
<sequence length="166" mass="17917">MSEKSEQPEAESPSVRGVYGISVAAELSGFGVAALRLYEEYGLITPGRTGGGTRRYSDYDLARLKRIAELIEAGVNLVGIGRVLDLETRTGDLERDNRRLEADNAQLRAENTASGAEDDTANTGPTGEAASQPETGRPGRRRRPAAGQRTRLRDGPSRQRATGDHH</sequence>
<dbReference type="Pfam" id="PF13411">
    <property type="entry name" value="MerR_1"/>
    <property type="match status" value="1"/>
</dbReference>
<dbReference type="PANTHER" id="PTHR30204:SF58">
    <property type="entry name" value="HTH-TYPE TRANSCRIPTIONAL REGULATOR YFMP"/>
    <property type="match status" value="1"/>
</dbReference>
<feature type="compositionally biased region" description="Basic and acidic residues" evidence="2">
    <location>
        <begin position="91"/>
        <end position="102"/>
    </location>
</feature>
<protein>
    <submittedName>
        <fullName evidence="4">DNA-binding transcriptional regulator, MerR family</fullName>
    </submittedName>
</protein>
<dbReference type="PANTHER" id="PTHR30204">
    <property type="entry name" value="REDOX-CYCLING DRUG-SENSING TRANSCRIPTIONAL ACTIVATOR SOXR"/>
    <property type="match status" value="1"/>
</dbReference>
<dbReference type="SUPFAM" id="SSF46955">
    <property type="entry name" value="Putative DNA-binding domain"/>
    <property type="match status" value="1"/>
</dbReference>
<dbReference type="InterPro" id="IPR000551">
    <property type="entry name" value="MerR-type_HTH_dom"/>
</dbReference>
<dbReference type="EMBL" id="FNSV01000005">
    <property type="protein sequence ID" value="SEB69697.1"/>
    <property type="molecule type" value="Genomic_DNA"/>
</dbReference>
<dbReference type="GO" id="GO:0003677">
    <property type="term" value="F:DNA binding"/>
    <property type="evidence" value="ECO:0007669"/>
    <property type="project" value="UniProtKB-KW"/>
</dbReference>
<dbReference type="SMART" id="SM00422">
    <property type="entry name" value="HTH_MERR"/>
    <property type="match status" value="1"/>
</dbReference>
<name>A0A1H4LG56_9NOCA</name>
<feature type="compositionally biased region" description="Basic and acidic residues" evidence="2">
    <location>
        <begin position="151"/>
        <end position="166"/>
    </location>
</feature>
<dbReference type="InterPro" id="IPR047057">
    <property type="entry name" value="MerR_fam"/>
</dbReference>